<name>A0A8X8KN82_9RHOB</name>
<protein>
    <submittedName>
        <fullName evidence="3">DUF3380 domain-containing protein</fullName>
    </submittedName>
</protein>
<evidence type="ECO:0000259" key="2">
    <source>
        <dbReference type="Pfam" id="PF11860"/>
    </source>
</evidence>
<dbReference type="InterPro" id="IPR002477">
    <property type="entry name" value="Peptidoglycan-bd-like"/>
</dbReference>
<dbReference type="Pfam" id="PF11860">
    <property type="entry name" value="Muramidase"/>
    <property type="match status" value="1"/>
</dbReference>
<sequence length="277" mass="29767">MAFDQDVIDEITTIAEANDIEVAALLAVAEVESGGSAFTDIGGKKMPLILYEYHVFYRWDGLTSAERAEAVKQGLASKSWGAIPYPNTQTARYKLLERAAGINEQAAYAACSWGVGQVLGENGEWLGYGTPKAMAERTMQGVTGQVEVMLAFITKRGLRDELNARDWPAFARIYNGPANVADYAPKMARAYKKFAGGAAAPAETNPVELRVGARGEPVARLQRLLRGLGYSLMVDGDFGPATKRQVSLFQADHGLPATGVATAQTIGRLEVLSADPH</sequence>
<feature type="domain" description="Peptidoglycan binding-like" evidence="1">
    <location>
        <begin position="214"/>
        <end position="269"/>
    </location>
</feature>
<gene>
    <name evidence="3" type="ORF">GEU84_010105</name>
</gene>
<reference evidence="3" key="1">
    <citation type="submission" date="2020-05" db="EMBL/GenBank/DDBJ databases">
        <title>Fertoebacter nigrum gen. nov., sp. nov., a new member of the family Rhodobacteraceae.</title>
        <authorList>
            <person name="Szuroczki S."/>
            <person name="Abbaszade G."/>
            <person name="Buni D."/>
            <person name="Schumann P."/>
            <person name="Toth E."/>
        </authorList>
    </citation>
    <scope>NUCLEOTIDE SEQUENCE</scope>
    <source>
        <strain evidence="3">RG-N-1a</strain>
    </source>
</reference>
<keyword evidence="4" id="KW-1185">Reference proteome</keyword>
<dbReference type="InterPro" id="IPR036366">
    <property type="entry name" value="PGBDSf"/>
</dbReference>
<dbReference type="AlphaFoldDB" id="A0A8X8KN82"/>
<organism evidence="3 4">
    <name type="scientific">Fertoeibacter niger</name>
    <dbReference type="NCBI Taxonomy" id="2656921"/>
    <lineage>
        <taxon>Bacteria</taxon>
        <taxon>Pseudomonadati</taxon>
        <taxon>Pseudomonadota</taxon>
        <taxon>Alphaproteobacteria</taxon>
        <taxon>Rhodobacterales</taxon>
        <taxon>Paracoccaceae</taxon>
        <taxon>Fertoeibacter</taxon>
    </lineage>
</organism>
<dbReference type="Proteomes" id="UP000484076">
    <property type="component" value="Unassembled WGS sequence"/>
</dbReference>
<comment type="caution">
    <text evidence="3">The sequence shown here is derived from an EMBL/GenBank/DDBJ whole genome shotgun (WGS) entry which is preliminary data.</text>
</comment>
<evidence type="ECO:0000313" key="4">
    <source>
        <dbReference type="Proteomes" id="UP000484076"/>
    </source>
</evidence>
<dbReference type="RefSeq" id="WP_152826045.1">
    <property type="nucleotide sequence ID" value="NZ_WHUT02000005.1"/>
</dbReference>
<evidence type="ECO:0000313" key="3">
    <source>
        <dbReference type="EMBL" id="NUB44735.1"/>
    </source>
</evidence>
<evidence type="ECO:0000259" key="1">
    <source>
        <dbReference type="Pfam" id="PF01471"/>
    </source>
</evidence>
<feature type="domain" description="N-acetylmuramidase" evidence="2">
    <location>
        <begin position="21"/>
        <end position="194"/>
    </location>
</feature>
<dbReference type="Pfam" id="PF01471">
    <property type="entry name" value="PG_binding_1"/>
    <property type="match status" value="1"/>
</dbReference>
<dbReference type="InterPro" id="IPR024408">
    <property type="entry name" value="Muramidase"/>
</dbReference>
<proteinExistence type="predicted"/>
<accession>A0A8X8KN82</accession>
<dbReference type="Gene3D" id="1.10.101.10">
    <property type="entry name" value="PGBD-like superfamily/PGBD"/>
    <property type="match status" value="1"/>
</dbReference>
<dbReference type="SUPFAM" id="SSF47090">
    <property type="entry name" value="PGBD-like"/>
    <property type="match status" value="1"/>
</dbReference>
<dbReference type="InterPro" id="IPR036365">
    <property type="entry name" value="PGBD-like_sf"/>
</dbReference>
<dbReference type="EMBL" id="WHUT02000005">
    <property type="protein sequence ID" value="NUB44735.1"/>
    <property type="molecule type" value="Genomic_DNA"/>
</dbReference>